<dbReference type="Proteomes" id="UP001139451">
    <property type="component" value="Unassembled WGS sequence"/>
</dbReference>
<evidence type="ECO:0000313" key="2">
    <source>
        <dbReference type="Proteomes" id="UP001139451"/>
    </source>
</evidence>
<protein>
    <submittedName>
        <fullName evidence="1">Uncharacterized protein</fullName>
    </submittedName>
</protein>
<evidence type="ECO:0000313" key="1">
    <source>
        <dbReference type="EMBL" id="MCP3730817.1"/>
    </source>
</evidence>
<proteinExistence type="predicted"/>
<dbReference type="EMBL" id="JAMLDX010000006">
    <property type="protein sequence ID" value="MCP3730817.1"/>
    <property type="molecule type" value="Genomic_DNA"/>
</dbReference>
<reference evidence="1" key="1">
    <citation type="submission" date="2022-05" db="EMBL/GenBank/DDBJ databases">
        <title>Sphingomonas sp. strain MG17 Genome sequencing and assembly.</title>
        <authorList>
            <person name="Kim I."/>
        </authorList>
    </citation>
    <scope>NUCLEOTIDE SEQUENCE</scope>
    <source>
        <strain evidence="1">MG17</strain>
    </source>
</reference>
<organism evidence="1 2">
    <name type="scientific">Sphingomonas tagetis</name>
    <dbReference type="NCBI Taxonomy" id="2949092"/>
    <lineage>
        <taxon>Bacteria</taxon>
        <taxon>Pseudomonadati</taxon>
        <taxon>Pseudomonadota</taxon>
        <taxon>Alphaproteobacteria</taxon>
        <taxon>Sphingomonadales</taxon>
        <taxon>Sphingomonadaceae</taxon>
        <taxon>Sphingomonas</taxon>
    </lineage>
</organism>
<keyword evidence="2" id="KW-1185">Reference proteome</keyword>
<dbReference type="AlphaFoldDB" id="A0A9X2HIW7"/>
<dbReference type="RefSeq" id="WP_254292949.1">
    <property type="nucleotide sequence ID" value="NZ_JAMLDX010000006.1"/>
</dbReference>
<name>A0A9X2HIW7_9SPHN</name>
<gene>
    <name evidence="1" type="ORF">M9978_10285</name>
</gene>
<comment type="caution">
    <text evidence="1">The sequence shown here is derived from an EMBL/GenBank/DDBJ whole genome shotgun (WGS) entry which is preliminary data.</text>
</comment>
<accession>A0A9X2HIW7</accession>
<sequence>MADPGPLGANEPRNIYYVLGKSSLGYAERCIASLIRSTTEDLSVTILTDSPEDAVEVARVVNPIFHKTEHRVRTIDEVEARARSEIYYADFPAIRRFREGHPCWRKVTDPQMYAKAGDDVIILDPDVYFPNPFAFEPAPDFGLALMYQVPNCLLPEEVVRRAFDQNITMIDHTDIGVCQYRSPLDLRFLEQLIEQLSAAPLPRSMHIESIIWAALAAQCGGGFFQPAAWHCYRNSIPGRIARRLGRSGVDSLRQIDFKRVKAFHAGGEAKHWLVEAENAGVLAPLATNIAPTSKGRFTAFRRGKFERKMRLRHLAAKTGLSKLWQ</sequence>